<dbReference type="EMBL" id="VBQZ03000006">
    <property type="protein sequence ID" value="MXQ81044.1"/>
    <property type="molecule type" value="Genomic_DNA"/>
</dbReference>
<gene>
    <name evidence="2" type="ORF">E5288_WYG012868</name>
</gene>
<evidence type="ECO:0000256" key="1">
    <source>
        <dbReference type="SAM" id="MobiDB-lite"/>
    </source>
</evidence>
<protein>
    <submittedName>
        <fullName evidence="2">Uncharacterized protein</fullName>
    </submittedName>
</protein>
<dbReference type="AlphaFoldDB" id="A0A6B0QZL5"/>
<organism evidence="2 3">
    <name type="scientific">Bos mutus</name>
    <name type="common">wild yak</name>
    <dbReference type="NCBI Taxonomy" id="72004"/>
    <lineage>
        <taxon>Eukaryota</taxon>
        <taxon>Metazoa</taxon>
        <taxon>Chordata</taxon>
        <taxon>Craniata</taxon>
        <taxon>Vertebrata</taxon>
        <taxon>Euteleostomi</taxon>
        <taxon>Mammalia</taxon>
        <taxon>Eutheria</taxon>
        <taxon>Laurasiatheria</taxon>
        <taxon>Artiodactyla</taxon>
        <taxon>Ruminantia</taxon>
        <taxon>Pecora</taxon>
        <taxon>Bovidae</taxon>
        <taxon>Bovinae</taxon>
        <taxon>Bos</taxon>
    </lineage>
</organism>
<feature type="region of interest" description="Disordered" evidence="1">
    <location>
        <begin position="1"/>
        <end position="21"/>
    </location>
</feature>
<evidence type="ECO:0000313" key="3">
    <source>
        <dbReference type="Proteomes" id="UP000322234"/>
    </source>
</evidence>
<dbReference type="Proteomes" id="UP000322234">
    <property type="component" value="Unassembled WGS sequence"/>
</dbReference>
<name>A0A6B0QZL5_9CETA</name>
<keyword evidence="3" id="KW-1185">Reference proteome</keyword>
<evidence type="ECO:0000313" key="2">
    <source>
        <dbReference type="EMBL" id="MXQ81044.1"/>
    </source>
</evidence>
<sequence>MQEVMWPAQQKSRKRHKDGDWTGAMAGLSHFSKKLRLLKCAEGTLSGLQKPDVALSSHLSAACPMQQLSQESPAQTPAELEQDFRKFPGASIQDRQLCNESSLEMSLVRLYRFKNM</sequence>
<comment type="caution">
    <text evidence="2">The sequence shown here is derived from an EMBL/GenBank/DDBJ whole genome shotgun (WGS) entry which is preliminary data.</text>
</comment>
<accession>A0A6B0QZL5</accession>
<reference evidence="2" key="1">
    <citation type="submission" date="2019-10" db="EMBL/GenBank/DDBJ databases">
        <title>The sequence and de novo assembly of the wild yak genome.</title>
        <authorList>
            <person name="Liu Y."/>
        </authorList>
    </citation>
    <scope>NUCLEOTIDE SEQUENCE [LARGE SCALE GENOMIC DNA]</scope>
    <source>
        <strain evidence="2">WY2019</strain>
    </source>
</reference>
<proteinExistence type="predicted"/>